<evidence type="ECO:0000313" key="8">
    <source>
        <dbReference type="Proteomes" id="UP000639606"/>
    </source>
</evidence>
<dbReference type="PANTHER" id="PTHR43677:SF1">
    <property type="entry name" value="ACRYLYL-COA REDUCTASE ACUI-RELATED"/>
    <property type="match status" value="1"/>
</dbReference>
<feature type="region of interest" description="Disordered" evidence="4">
    <location>
        <begin position="227"/>
        <end position="287"/>
    </location>
</feature>
<dbReference type="InterPro" id="IPR020843">
    <property type="entry name" value="ER"/>
</dbReference>
<dbReference type="PANTHER" id="PTHR43677">
    <property type="entry name" value="SHORT-CHAIN DEHYDROGENASE/REDUCTASE"/>
    <property type="match status" value="1"/>
</dbReference>
<feature type="transmembrane region" description="Helical" evidence="5">
    <location>
        <begin position="147"/>
        <end position="169"/>
    </location>
</feature>
<keyword evidence="5" id="KW-0472">Membrane</keyword>
<accession>A0A918AK42</accession>
<dbReference type="SMART" id="SM00829">
    <property type="entry name" value="PKS_ER"/>
    <property type="match status" value="1"/>
</dbReference>
<dbReference type="EMBL" id="BMRG01000001">
    <property type="protein sequence ID" value="GGP37027.1"/>
    <property type="molecule type" value="Genomic_DNA"/>
</dbReference>
<reference evidence="7" key="1">
    <citation type="journal article" date="2014" name="Int. J. Syst. Evol. Microbiol.">
        <title>Complete genome sequence of Corynebacterium casei LMG S-19264T (=DSM 44701T), isolated from a smear-ripened cheese.</title>
        <authorList>
            <consortium name="US DOE Joint Genome Institute (JGI-PGF)"/>
            <person name="Walter F."/>
            <person name="Albersmeier A."/>
            <person name="Kalinowski J."/>
            <person name="Ruckert C."/>
        </authorList>
    </citation>
    <scope>NUCLEOTIDE SEQUENCE</scope>
    <source>
        <strain evidence="7">JCM 3313</strain>
    </source>
</reference>
<reference evidence="7" key="2">
    <citation type="submission" date="2020-09" db="EMBL/GenBank/DDBJ databases">
        <authorList>
            <person name="Sun Q."/>
            <person name="Ohkuma M."/>
        </authorList>
    </citation>
    <scope>NUCLEOTIDE SEQUENCE</scope>
    <source>
        <strain evidence="7">JCM 3313</strain>
    </source>
</reference>
<dbReference type="InterPro" id="IPR036291">
    <property type="entry name" value="NAD(P)-bd_dom_sf"/>
</dbReference>
<feature type="compositionally biased region" description="Basic residues" evidence="4">
    <location>
        <begin position="1"/>
        <end position="12"/>
    </location>
</feature>
<keyword evidence="3" id="KW-0804">Transcription</keyword>
<keyword evidence="1" id="KW-0805">Transcription regulation</keyword>
<dbReference type="Pfam" id="PF00107">
    <property type="entry name" value="ADH_zinc_N"/>
    <property type="match status" value="1"/>
</dbReference>
<dbReference type="SUPFAM" id="SSF51735">
    <property type="entry name" value="NAD(P)-binding Rossmann-fold domains"/>
    <property type="match status" value="1"/>
</dbReference>
<keyword evidence="2" id="KW-0238">DNA-binding</keyword>
<dbReference type="InterPro" id="IPR051397">
    <property type="entry name" value="Zn-ADH-like_protein"/>
</dbReference>
<keyword evidence="8" id="KW-1185">Reference proteome</keyword>
<dbReference type="SUPFAM" id="SSF46689">
    <property type="entry name" value="Homeodomain-like"/>
    <property type="match status" value="1"/>
</dbReference>
<feature type="domain" description="HTH araC/xylS-type" evidence="6">
    <location>
        <begin position="287"/>
        <end position="346"/>
    </location>
</feature>
<dbReference type="GO" id="GO:0003700">
    <property type="term" value="F:DNA-binding transcription factor activity"/>
    <property type="evidence" value="ECO:0007669"/>
    <property type="project" value="InterPro"/>
</dbReference>
<protein>
    <recommendedName>
        <fullName evidence="6">HTH araC/xylS-type domain-containing protein</fullName>
    </recommendedName>
</protein>
<dbReference type="AlphaFoldDB" id="A0A918AK42"/>
<dbReference type="InterPro" id="IPR018062">
    <property type="entry name" value="HTH_AraC-typ_CS"/>
</dbReference>
<organism evidence="7 8">
    <name type="scientific">Saccharothrix coeruleofusca</name>
    <dbReference type="NCBI Taxonomy" id="33919"/>
    <lineage>
        <taxon>Bacteria</taxon>
        <taxon>Bacillati</taxon>
        <taxon>Actinomycetota</taxon>
        <taxon>Actinomycetes</taxon>
        <taxon>Pseudonocardiales</taxon>
        <taxon>Pseudonocardiaceae</taxon>
        <taxon>Saccharothrix</taxon>
    </lineage>
</organism>
<dbReference type="PROSITE" id="PS00041">
    <property type="entry name" value="HTH_ARAC_FAMILY_1"/>
    <property type="match status" value="1"/>
</dbReference>
<dbReference type="InterPro" id="IPR013149">
    <property type="entry name" value="ADH-like_C"/>
</dbReference>
<comment type="caution">
    <text evidence="7">The sequence shown here is derived from an EMBL/GenBank/DDBJ whole genome shotgun (WGS) entry which is preliminary data.</text>
</comment>
<keyword evidence="5" id="KW-1133">Transmembrane helix</keyword>
<dbReference type="GO" id="GO:0043565">
    <property type="term" value="F:sequence-specific DNA binding"/>
    <property type="evidence" value="ECO:0007669"/>
    <property type="project" value="InterPro"/>
</dbReference>
<evidence type="ECO:0000313" key="7">
    <source>
        <dbReference type="EMBL" id="GGP37027.1"/>
    </source>
</evidence>
<dbReference type="Proteomes" id="UP000639606">
    <property type="component" value="Unassembled WGS sequence"/>
</dbReference>
<dbReference type="InterPro" id="IPR009057">
    <property type="entry name" value="Homeodomain-like_sf"/>
</dbReference>
<sequence length="349" mass="35837">MSGKACPRKRKNAPCAPSWSTTAESGPVRFADVEEPIPSAGEALVEIRHISLNFGELNYADEWRPGAVHGHDAAGVVVRADGSGPPEGARVALGMAHGAWAQRVAVGPAWLGTVPEGVDLADAAALGTAGVTALRVLRKRSVLARNVLVTGVAGGVGYFAVQLAALAGARVTALVGSPQRAAGLRELGADEVLTGLDGVEGRFDFVMDAVGGPVTVQAWRALAEGGASGAPGGAGRRGRPAGAGHRARDRERFQRAAGVVRPGGGAPGHRRGRRPPRGIGTGASALGQTPGAYVTRWRIDLACARLRDTDEPVESISSAVGYGSPHAFSRAFRRAKGVAAGEYRSRPRG</sequence>
<dbReference type="SUPFAM" id="SSF50129">
    <property type="entry name" value="GroES-like"/>
    <property type="match status" value="1"/>
</dbReference>
<evidence type="ECO:0000256" key="5">
    <source>
        <dbReference type="SAM" id="Phobius"/>
    </source>
</evidence>
<dbReference type="Pfam" id="PF12833">
    <property type="entry name" value="HTH_18"/>
    <property type="match status" value="1"/>
</dbReference>
<evidence type="ECO:0000256" key="2">
    <source>
        <dbReference type="ARBA" id="ARBA00023125"/>
    </source>
</evidence>
<dbReference type="SMART" id="SM00342">
    <property type="entry name" value="HTH_ARAC"/>
    <property type="match status" value="1"/>
</dbReference>
<dbReference type="Gene3D" id="1.10.10.60">
    <property type="entry name" value="Homeodomain-like"/>
    <property type="match status" value="1"/>
</dbReference>
<dbReference type="InterPro" id="IPR011032">
    <property type="entry name" value="GroES-like_sf"/>
</dbReference>
<dbReference type="InterPro" id="IPR018060">
    <property type="entry name" value="HTH_AraC"/>
</dbReference>
<gene>
    <name evidence="7" type="ORF">GCM10010185_05370</name>
</gene>
<proteinExistence type="predicted"/>
<dbReference type="PROSITE" id="PS01124">
    <property type="entry name" value="HTH_ARAC_FAMILY_2"/>
    <property type="match status" value="1"/>
</dbReference>
<dbReference type="Gene3D" id="3.90.180.10">
    <property type="entry name" value="Medium-chain alcohol dehydrogenases, catalytic domain"/>
    <property type="match status" value="1"/>
</dbReference>
<evidence type="ECO:0000256" key="1">
    <source>
        <dbReference type="ARBA" id="ARBA00023015"/>
    </source>
</evidence>
<keyword evidence="5" id="KW-0812">Transmembrane</keyword>
<name>A0A918AK42_9PSEU</name>
<evidence type="ECO:0000259" key="6">
    <source>
        <dbReference type="PROSITE" id="PS01124"/>
    </source>
</evidence>
<dbReference type="Gene3D" id="3.40.50.720">
    <property type="entry name" value="NAD(P)-binding Rossmann-like Domain"/>
    <property type="match status" value="1"/>
</dbReference>
<evidence type="ECO:0000256" key="4">
    <source>
        <dbReference type="SAM" id="MobiDB-lite"/>
    </source>
</evidence>
<feature type="region of interest" description="Disordered" evidence="4">
    <location>
        <begin position="1"/>
        <end position="24"/>
    </location>
</feature>
<evidence type="ECO:0000256" key="3">
    <source>
        <dbReference type="ARBA" id="ARBA00023163"/>
    </source>
</evidence>
<dbReference type="GO" id="GO:0043957">
    <property type="term" value="F:acryloyl-CoA reductase (NADPH) activity"/>
    <property type="evidence" value="ECO:0007669"/>
    <property type="project" value="TreeGrafter"/>
</dbReference>